<name>A0ABW1UBS3_9LACO</name>
<protein>
    <submittedName>
        <fullName evidence="2">Uncharacterized protein</fullName>
    </submittedName>
</protein>
<reference evidence="3" key="1">
    <citation type="journal article" date="2019" name="Int. J. Syst. Evol. Microbiol.">
        <title>The Global Catalogue of Microorganisms (GCM) 10K type strain sequencing project: providing services to taxonomists for standard genome sequencing and annotation.</title>
        <authorList>
            <consortium name="The Broad Institute Genomics Platform"/>
            <consortium name="The Broad Institute Genome Sequencing Center for Infectious Disease"/>
            <person name="Wu L."/>
            <person name="Ma J."/>
        </authorList>
    </citation>
    <scope>NUCLEOTIDE SEQUENCE [LARGE SCALE GENOMIC DNA]</scope>
    <source>
        <strain evidence="3">CCM 8893</strain>
    </source>
</reference>
<proteinExistence type="predicted"/>
<evidence type="ECO:0000313" key="2">
    <source>
        <dbReference type="EMBL" id="MFC6290917.1"/>
    </source>
</evidence>
<evidence type="ECO:0000313" key="3">
    <source>
        <dbReference type="Proteomes" id="UP001596258"/>
    </source>
</evidence>
<feature type="region of interest" description="Disordered" evidence="1">
    <location>
        <begin position="1"/>
        <end position="24"/>
    </location>
</feature>
<dbReference type="EMBL" id="JBHSSO010000071">
    <property type="protein sequence ID" value="MFC6290917.1"/>
    <property type="molecule type" value="Genomic_DNA"/>
</dbReference>
<organism evidence="2 3">
    <name type="scientific">Levilactobacillus angrenensis</name>
    <dbReference type="NCBI Taxonomy" id="2486020"/>
    <lineage>
        <taxon>Bacteria</taxon>
        <taxon>Bacillati</taxon>
        <taxon>Bacillota</taxon>
        <taxon>Bacilli</taxon>
        <taxon>Lactobacillales</taxon>
        <taxon>Lactobacillaceae</taxon>
        <taxon>Levilactobacillus</taxon>
    </lineage>
</organism>
<gene>
    <name evidence="2" type="ORF">ACFP1M_12095</name>
</gene>
<dbReference type="RefSeq" id="WP_125574917.1">
    <property type="nucleotide sequence ID" value="NZ_JBHSSO010000071.1"/>
</dbReference>
<accession>A0ABW1UBS3</accession>
<keyword evidence="3" id="KW-1185">Reference proteome</keyword>
<sequence length="61" mass="6737">MPTSHHRSRELRENSDQTKTGPVAKDWQRNLLMAMMAGETCLVLVGSTPGDALAKDQPDDK</sequence>
<comment type="caution">
    <text evidence="2">The sequence shown here is derived from an EMBL/GenBank/DDBJ whole genome shotgun (WGS) entry which is preliminary data.</text>
</comment>
<dbReference type="Proteomes" id="UP001596258">
    <property type="component" value="Unassembled WGS sequence"/>
</dbReference>
<evidence type="ECO:0000256" key="1">
    <source>
        <dbReference type="SAM" id="MobiDB-lite"/>
    </source>
</evidence>